<evidence type="ECO:0000313" key="1">
    <source>
        <dbReference type="EMBL" id="TDC69562.1"/>
    </source>
</evidence>
<evidence type="ECO:0000313" key="2">
    <source>
        <dbReference type="Proteomes" id="UP000295345"/>
    </source>
</evidence>
<proteinExistence type="predicted"/>
<dbReference type="OrthoDB" id="3854066at2"/>
<dbReference type="AlphaFoldDB" id="A0A4R4T3M9"/>
<accession>A0A4R4T3M9</accession>
<organism evidence="1 2">
    <name type="scientific">Streptomyces hainanensis</name>
    <dbReference type="NCBI Taxonomy" id="402648"/>
    <lineage>
        <taxon>Bacteria</taxon>
        <taxon>Bacillati</taxon>
        <taxon>Actinomycetota</taxon>
        <taxon>Actinomycetes</taxon>
        <taxon>Kitasatosporales</taxon>
        <taxon>Streptomycetaceae</taxon>
        <taxon>Streptomyces</taxon>
    </lineage>
</organism>
<dbReference type="RefSeq" id="WP_132820557.1">
    <property type="nucleotide sequence ID" value="NZ_SMKI01000334.1"/>
</dbReference>
<dbReference type="EMBL" id="SMKI01000334">
    <property type="protein sequence ID" value="TDC69562.1"/>
    <property type="molecule type" value="Genomic_DNA"/>
</dbReference>
<comment type="caution">
    <text evidence="1">The sequence shown here is derived from an EMBL/GenBank/DDBJ whole genome shotgun (WGS) entry which is preliminary data.</text>
</comment>
<protein>
    <submittedName>
        <fullName evidence="1">Uncharacterized protein</fullName>
    </submittedName>
</protein>
<dbReference type="Proteomes" id="UP000295345">
    <property type="component" value="Unassembled WGS sequence"/>
</dbReference>
<sequence length="118" mass="13420">MLTRTRAVRLELRLGFWCEAIAYYPQGHRTFWLGSHSAATPRLAMRWLHTRAAHIADQLDPPAAAITRHWLTDQAEHEHALALLVNGELYAHAIHEDSLRYLLSARPANRTALPKQAP</sequence>
<gene>
    <name evidence="1" type="ORF">E1283_25825</name>
</gene>
<keyword evidence="2" id="KW-1185">Reference proteome</keyword>
<reference evidence="1 2" key="1">
    <citation type="submission" date="2019-03" db="EMBL/GenBank/DDBJ databases">
        <title>Draft genome sequences of novel Actinobacteria.</title>
        <authorList>
            <person name="Sahin N."/>
            <person name="Ay H."/>
            <person name="Saygin H."/>
        </authorList>
    </citation>
    <scope>NUCLEOTIDE SEQUENCE [LARGE SCALE GENOMIC DNA]</scope>
    <source>
        <strain evidence="1 2">DSM 41900</strain>
    </source>
</reference>
<name>A0A4R4T3M9_9ACTN</name>